<dbReference type="STRING" id="90262.A0A1X2HZF3"/>
<dbReference type="SUPFAM" id="SSF48371">
    <property type="entry name" value="ARM repeat"/>
    <property type="match status" value="1"/>
</dbReference>
<dbReference type="GO" id="GO:0051016">
    <property type="term" value="P:barbed-end actin filament capping"/>
    <property type="evidence" value="ECO:0007669"/>
    <property type="project" value="TreeGrafter"/>
</dbReference>
<dbReference type="InterPro" id="IPR051661">
    <property type="entry name" value="Actin_filament_regulator"/>
</dbReference>
<evidence type="ECO:0000256" key="2">
    <source>
        <dbReference type="SAM" id="Coils"/>
    </source>
</evidence>
<dbReference type="SMART" id="SM01139">
    <property type="entry name" value="Drf_FH3"/>
    <property type="match status" value="1"/>
</dbReference>
<feature type="region of interest" description="Disordered" evidence="3">
    <location>
        <begin position="1210"/>
        <end position="1358"/>
    </location>
</feature>
<dbReference type="InterPro" id="IPR016024">
    <property type="entry name" value="ARM-type_fold"/>
</dbReference>
<feature type="compositionally biased region" description="Polar residues" evidence="3">
    <location>
        <begin position="729"/>
        <end position="758"/>
    </location>
</feature>
<dbReference type="InterPro" id="IPR014767">
    <property type="entry name" value="DAD_dom"/>
</dbReference>
<dbReference type="Gene3D" id="1.20.58.2220">
    <property type="entry name" value="Formin, FH2 domain"/>
    <property type="match status" value="1"/>
</dbReference>
<dbReference type="PANTHER" id="PTHR47102:SF2">
    <property type="entry name" value="PROTEIN BNI1"/>
    <property type="match status" value="1"/>
</dbReference>
<evidence type="ECO:0000313" key="7">
    <source>
        <dbReference type="EMBL" id="ORZ06045.1"/>
    </source>
</evidence>
<feature type="compositionally biased region" description="Low complexity" evidence="3">
    <location>
        <begin position="1324"/>
        <end position="1350"/>
    </location>
</feature>
<evidence type="ECO:0000313" key="8">
    <source>
        <dbReference type="Proteomes" id="UP000193560"/>
    </source>
</evidence>
<sequence>MTDFFNRLGRKNIKPSEPPPQQHPINATRDQVKASTFSKLQSSPSKQQGSTRAQTMNTIIPSRQQQQPGYSRRLSADTNNHKTSANISQVLPSEDEINELFDQMLKWLMVNQDTQAEILAASHLQSSSTTVSTANHDPQQQSFFISILADKAGKVRSTLDKSTSMNGISGSRQQQQQQQQLKYIPSIQQTLSSTTSKRDGNVSLSPSSSSTTAGSIGSGSAGSLPLIQELEDHNSPEFFIRKFMESNLRAVTVADASRLEVSLRTRPITWLVKFIDLKGLHVLVSSLSHINHQADRLALSVKVTDNTDPYLSLQLGGQETASHPNYIHTIVFSLLSPGWQTQKLVCEILAFICYYDDDADNETQDDKHGYQHVMRGFEMLKQYTKDMGLFDAWLKNVESALDGRGRMGSLVGAHDDLKKLGVMNAPDKHLMEYAVSNMILINALTKIPKIASQRILLRNQLNASGMESRILPKLHALDYSQLKYQVDTYEFAAEQDLDETFGDELTLYADITDPFQLLEQLTSHLDSSSPTSMEHLLGILRSLLLIKGHSDTITHYYHIIHVLVGQIVMNRRITSDDQDFTATFGVSVGNLIQRFSDLDRLRQLEEEALHNEANESRLTNENLELKMELQRLSRHSQGEVENQPRRRSLDLKKENESLRALLRTSKNTMFMLEKRVSELTDMMDKDDDLEYGQSRIVVGSEWKLTAKRQGSVVSSSGSSSTTSDHTDKSLPSTRKTSYLSHTQKSTNGSPVTEENSNDIPPPPPPPPPPPGIPPPPPPPPPPGSSGTVPAQPHIIIPPVPLAPLRKTMQHQPQLKLKNLQWQKLDVKNVEKTIWSTNNKDDGESDELEEKLYQSGVFQNIDIMFAAKTNNSFDRKLKAMANEKKDAVKFLSGNKSRSINIAVIPKLKQFDDFVSVRQSILQLDDTLCKETLLTNLLMYAPSQEDDLITMHKYMVATPEECALLDIPEQFTIEMNKMYRYQERLRFMLFRVQFWEKLDQLYQSMSIILEVSDAIRESKHLKQLLEIILLMGNYMNGSGLQGGAFGIRISGLNKLMDTRASDTTSLTLLHVLVGTVRREFPSVLEFINDLKDVGSAARIMASVNDIIQQYTDMRQTLKQLDDELKSHWVPEKTKQLDENDHFLQVMTDHHKAATDRFEDLETLYLNMDAKWKNTMVFYGENPKAMRPDDFFSIFVDFLNNWKRAAIEEQKYSDRKEYEERQRQQKESAATKKKFSKGKSADDMTGDGINCGVKSATANDNDENDDVDDDDDDESTGPHTPDEQENESMPGSKRKEDRRMMDDLLDRLRSGESLHRTRQRRQRRRQLNIQTTTLMQPSQSNTTSSTSDASTSLDDNDDEAPLTAEVLLRSLQNED</sequence>
<dbReference type="GO" id="GO:0043332">
    <property type="term" value="C:mating projection tip"/>
    <property type="evidence" value="ECO:0007669"/>
    <property type="project" value="TreeGrafter"/>
</dbReference>
<dbReference type="PROSITE" id="PS51231">
    <property type="entry name" value="DAD"/>
    <property type="match status" value="1"/>
</dbReference>
<name>A0A1X2HZF3_9FUNG</name>
<feature type="compositionally biased region" description="Polar residues" evidence="3">
    <location>
        <begin position="23"/>
        <end position="69"/>
    </location>
</feature>
<keyword evidence="8" id="KW-1185">Reference proteome</keyword>
<dbReference type="PROSITE" id="PS51232">
    <property type="entry name" value="GBD_FH3"/>
    <property type="match status" value="1"/>
</dbReference>
<feature type="compositionally biased region" description="Basic and acidic residues" evidence="3">
    <location>
        <begin position="1210"/>
        <end position="1227"/>
    </location>
</feature>
<feature type="domain" description="GBD/FH3" evidence="5">
    <location>
        <begin position="89"/>
        <end position="575"/>
    </location>
</feature>
<dbReference type="SMART" id="SM00498">
    <property type="entry name" value="FH2"/>
    <property type="match status" value="1"/>
</dbReference>
<reference evidence="7 8" key="1">
    <citation type="submission" date="2016-07" db="EMBL/GenBank/DDBJ databases">
        <title>Pervasive Adenine N6-methylation of Active Genes in Fungi.</title>
        <authorList>
            <consortium name="DOE Joint Genome Institute"/>
            <person name="Mondo S.J."/>
            <person name="Dannebaum R.O."/>
            <person name="Kuo R.C."/>
            <person name="Labutti K."/>
            <person name="Haridas S."/>
            <person name="Kuo A."/>
            <person name="Salamov A."/>
            <person name="Ahrendt S.R."/>
            <person name="Lipzen A."/>
            <person name="Sullivan W."/>
            <person name="Andreopoulos W.B."/>
            <person name="Clum A."/>
            <person name="Lindquist E."/>
            <person name="Daum C."/>
            <person name="Ramamoorthy G.K."/>
            <person name="Gryganskyi A."/>
            <person name="Culley D."/>
            <person name="Magnuson J.K."/>
            <person name="James T.Y."/>
            <person name="O'Malley M.A."/>
            <person name="Stajich J.E."/>
            <person name="Spatafora J.W."/>
            <person name="Visel A."/>
            <person name="Grigoriev I.V."/>
        </authorList>
    </citation>
    <scope>NUCLEOTIDE SEQUENCE [LARGE SCALE GENOMIC DNA]</scope>
    <source>
        <strain evidence="7 8">NRRL 1336</strain>
    </source>
</reference>
<feature type="compositionally biased region" description="Pro residues" evidence="3">
    <location>
        <begin position="759"/>
        <end position="783"/>
    </location>
</feature>
<dbReference type="GO" id="GO:1903475">
    <property type="term" value="P:mitotic actomyosin contractile ring assembly"/>
    <property type="evidence" value="ECO:0007669"/>
    <property type="project" value="TreeGrafter"/>
</dbReference>
<feature type="compositionally biased region" description="Acidic residues" evidence="3">
    <location>
        <begin position="1257"/>
        <end position="1272"/>
    </location>
</feature>
<comment type="caution">
    <text evidence="7">The sequence shown here is derived from an EMBL/GenBank/DDBJ whole genome shotgun (WGS) entry which is preliminary data.</text>
</comment>
<dbReference type="Pfam" id="PF06367">
    <property type="entry name" value="Drf_FH3"/>
    <property type="match status" value="1"/>
</dbReference>
<dbReference type="EMBL" id="MCGE01000041">
    <property type="protein sequence ID" value="ORZ06045.1"/>
    <property type="molecule type" value="Genomic_DNA"/>
</dbReference>
<feature type="region of interest" description="Disordered" evidence="3">
    <location>
        <begin position="706"/>
        <end position="795"/>
    </location>
</feature>
<feature type="coiled-coil region" evidence="2">
    <location>
        <begin position="601"/>
        <end position="635"/>
    </location>
</feature>
<dbReference type="InterPro" id="IPR011989">
    <property type="entry name" value="ARM-like"/>
</dbReference>
<dbReference type="GO" id="GO:0005938">
    <property type="term" value="C:cell cortex"/>
    <property type="evidence" value="ECO:0007669"/>
    <property type="project" value="UniProtKB-ARBA"/>
</dbReference>
<dbReference type="Proteomes" id="UP000193560">
    <property type="component" value="Unassembled WGS sequence"/>
</dbReference>
<feature type="compositionally biased region" description="Basic residues" evidence="3">
    <location>
        <begin position="1313"/>
        <end position="1323"/>
    </location>
</feature>
<dbReference type="Pfam" id="PF06371">
    <property type="entry name" value="Drf_GBD"/>
    <property type="match status" value="1"/>
</dbReference>
<dbReference type="InterPro" id="IPR042201">
    <property type="entry name" value="FH2_Formin_sf"/>
</dbReference>
<comment type="similarity">
    <text evidence="1">Belongs to the formin homology family. BNI1 subfamily.</text>
</comment>
<feature type="compositionally biased region" description="Polar residues" evidence="3">
    <location>
        <begin position="76"/>
        <end position="85"/>
    </location>
</feature>
<feature type="region of interest" description="Disordered" evidence="3">
    <location>
        <begin position="1"/>
        <end position="85"/>
    </location>
</feature>
<feature type="compositionally biased region" description="Basic and acidic residues" evidence="3">
    <location>
        <begin position="1290"/>
        <end position="1312"/>
    </location>
</feature>
<feature type="compositionally biased region" description="Polar residues" evidence="3">
    <location>
        <begin position="186"/>
        <end position="195"/>
    </location>
</feature>
<dbReference type="OrthoDB" id="1104827at2759"/>
<dbReference type="PANTHER" id="PTHR47102">
    <property type="entry name" value="PROTEIN BNI1"/>
    <property type="match status" value="1"/>
</dbReference>
<dbReference type="GO" id="GO:0051017">
    <property type="term" value="P:actin filament bundle assembly"/>
    <property type="evidence" value="ECO:0007669"/>
    <property type="project" value="TreeGrafter"/>
</dbReference>
<dbReference type="InterPro" id="IPR014768">
    <property type="entry name" value="GBD/FH3_dom"/>
</dbReference>
<dbReference type="GO" id="GO:0003779">
    <property type="term" value="F:actin binding"/>
    <property type="evidence" value="ECO:0007669"/>
    <property type="project" value="InterPro"/>
</dbReference>
<dbReference type="Pfam" id="PF02181">
    <property type="entry name" value="FH2"/>
    <property type="match status" value="1"/>
</dbReference>
<evidence type="ECO:0000256" key="1">
    <source>
        <dbReference type="ARBA" id="ARBA00037935"/>
    </source>
</evidence>
<evidence type="ECO:0000259" key="4">
    <source>
        <dbReference type="PROSITE" id="PS51231"/>
    </source>
</evidence>
<organism evidence="7 8">
    <name type="scientific">Absidia repens</name>
    <dbReference type="NCBI Taxonomy" id="90262"/>
    <lineage>
        <taxon>Eukaryota</taxon>
        <taxon>Fungi</taxon>
        <taxon>Fungi incertae sedis</taxon>
        <taxon>Mucoromycota</taxon>
        <taxon>Mucoromycotina</taxon>
        <taxon>Mucoromycetes</taxon>
        <taxon>Mucorales</taxon>
        <taxon>Cunninghamellaceae</taxon>
        <taxon>Absidia</taxon>
    </lineage>
</organism>
<dbReference type="SMART" id="SM01140">
    <property type="entry name" value="Drf_GBD"/>
    <property type="match status" value="1"/>
</dbReference>
<feature type="compositionally biased region" description="Low complexity" evidence="3">
    <location>
        <begin position="203"/>
        <end position="215"/>
    </location>
</feature>
<dbReference type="InterPro" id="IPR010473">
    <property type="entry name" value="GTPase-bd"/>
</dbReference>
<keyword evidence="2" id="KW-0175">Coiled coil</keyword>
<dbReference type="GO" id="GO:0015629">
    <property type="term" value="C:actin cytoskeleton"/>
    <property type="evidence" value="ECO:0007669"/>
    <property type="project" value="UniProtKB-ARBA"/>
</dbReference>
<feature type="domain" description="DAD" evidence="4">
    <location>
        <begin position="1293"/>
        <end position="1323"/>
    </location>
</feature>
<evidence type="ECO:0000259" key="6">
    <source>
        <dbReference type="PROSITE" id="PS51444"/>
    </source>
</evidence>
<dbReference type="Gene3D" id="6.10.30.50">
    <property type="match status" value="1"/>
</dbReference>
<dbReference type="GO" id="GO:0032153">
    <property type="term" value="C:cell division site"/>
    <property type="evidence" value="ECO:0007669"/>
    <property type="project" value="TreeGrafter"/>
</dbReference>
<feature type="domain" description="FH2" evidence="6">
    <location>
        <begin position="806"/>
        <end position="1225"/>
    </location>
</feature>
<dbReference type="Gene3D" id="1.10.238.150">
    <property type="entry name" value="Formin, FH3 diaphanous domain"/>
    <property type="match status" value="1"/>
</dbReference>
<dbReference type="SUPFAM" id="SSF101447">
    <property type="entry name" value="Formin homology 2 domain (FH2 domain)"/>
    <property type="match status" value="1"/>
</dbReference>
<dbReference type="Gene3D" id="1.20.58.630">
    <property type="match status" value="1"/>
</dbReference>
<dbReference type="InterPro" id="IPR010472">
    <property type="entry name" value="FH3_dom"/>
</dbReference>
<feature type="compositionally biased region" description="Polar residues" evidence="3">
    <location>
        <begin position="160"/>
        <end position="172"/>
    </location>
</feature>
<dbReference type="PROSITE" id="PS51444">
    <property type="entry name" value="FH2"/>
    <property type="match status" value="1"/>
</dbReference>
<protein>
    <recommendedName>
        <fullName evidence="9">Formin homology 2 domain-domain-containing protein</fullName>
    </recommendedName>
</protein>
<dbReference type="InterPro" id="IPR015425">
    <property type="entry name" value="FH2_Formin"/>
</dbReference>
<feature type="region of interest" description="Disordered" evidence="3">
    <location>
        <begin position="158"/>
        <end position="217"/>
    </location>
</feature>
<accession>A0A1X2HZF3</accession>
<dbReference type="GO" id="GO:0031267">
    <property type="term" value="F:small GTPase binding"/>
    <property type="evidence" value="ECO:0007669"/>
    <property type="project" value="InterPro"/>
</dbReference>
<evidence type="ECO:0000259" key="5">
    <source>
        <dbReference type="PROSITE" id="PS51232"/>
    </source>
</evidence>
<evidence type="ECO:0008006" key="9">
    <source>
        <dbReference type="Google" id="ProtNLM"/>
    </source>
</evidence>
<feature type="compositionally biased region" description="Low complexity" evidence="3">
    <location>
        <begin position="710"/>
        <end position="723"/>
    </location>
</feature>
<proteinExistence type="inferred from homology"/>
<dbReference type="Gene3D" id="1.25.10.10">
    <property type="entry name" value="Leucine-rich Repeat Variant"/>
    <property type="match status" value="1"/>
</dbReference>
<gene>
    <name evidence="7" type="ORF">BCR42DRAFT_427576</name>
</gene>
<evidence type="ECO:0000256" key="3">
    <source>
        <dbReference type="SAM" id="MobiDB-lite"/>
    </source>
</evidence>